<dbReference type="Gene3D" id="3.10.580.10">
    <property type="entry name" value="CBS-domain"/>
    <property type="match status" value="1"/>
</dbReference>
<dbReference type="EMBL" id="JAGMWN010000001">
    <property type="protein sequence ID" value="MBP5856157.1"/>
    <property type="molecule type" value="Genomic_DNA"/>
</dbReference>
<sequence>MSDVKQDERPPDETSGDMPAKPPEDQDAFDELYGLDDETVDACARAVDEGEPAERLRELVDDLHAADLADLLERLTHDQRVGLVGALGEDLDYEVFSYLDYGVRDDLVDVLTVKQLAAIVADLESDDAVDLLEDLPEERQQAVLRAVPAADRAFYERSLSYPEESAGRLMRHEVVTIPNFWTVGQTIDYMRDEEIELPDDFYNIVVVSPAYRPVGLLQLSKLLRARRVVAVSSIMEEEPKLIPGDMDQEDVAFLFRQYGLVEAPVVEESGRLIGVLTVDDVVDVMDEEAEEDMLKLGGVSADDFFSDVFSTTRLRFSWLLVNLGTAVVASLVIALFEDALSKAVALAVLMPIVASMGGNAGTQTLTVAVRALAVNELTAANAFKIVWKEVLVGGINGLLFAIIMGVVAWIWFANPVLGAVIAGAMVTNLLIAGLAGTLIPLGIERMGQDPAVASTVFLTTVTDVVGFFVFLGLASIVLL</sequence>
<dbReference type="SUPFAM" id="SSF158791">
    <property type="entry name" value="MgtE N-terminal domain-like"/>
    <property type="match status" value="1"/>
</dbReference>
<dbReference type="Pfam" id="PF01769">
    <property type="entry name" value="MgtE"/>
    <property type="match status" value="1"/>
</dbReference>
<dbReference type="InterPro" id="IPR006669">
    <property type="entry name" value="MgtE_transporter"/>
</dbReference>
<accession>A0A8J7RWR9</accession>
<dbReference type="Gene3D" id="1.10.357.20">
    <property type="entry name" value="SLC41 divalent cation transporters, integral membrane domain"/>
    <property type="match status" value="1"/>
</dbReference>
<evidence type="ECO:0000313" key="13">
    <source>
        <dbReference type="Proteomes" id="UP000672602"/>
    </source>
</evidence>
<comment type="caution">
    <text evidence="12">The sequence shown here is derived from an EMBL/GenBank/DDBJ whole genome shotgun (WGS) entry which is preliminary data.</text>
</comment>
<keyword evidence="5 9" id="KW-0460">Magnesium</keyword>
<dbReference type="SMART" id="SM00924">
    <property type="entry name" value="MgtE_N"/>
    <property type="match status" value="1"/>
</dbReference>
<protein>
    <recommendedName>
        <fullName evidence="9">Magnesium transporter MgtE</fullName>
    </recommendedName>
</protein>
<dbReference type="InterPro" id="IPR006667">
    <property type="entry name" value="SLC41_membr_dom"/>
</dbReference>
<keyword evidence="8" id="KW-0129">CBS domain</keyword>
<dbReference type="GO" id="GO:0005886">
    <property type="term" value="C:plasma membrane"/>
    <property type="evidence" value="ECO:0007669"/>
    <property type="project" value="UniProtKB-SubCell"/>
</dbReference>
<dbReference type="AlphaFoldDB" id="A0A8J7RWR9"/>
<evidence type="ECO:0000259" key="11">
    <source>
        <dbReference type="PROSITE" id="PS51371"/>
    </source>
</evidence>
<comment type="subcellular location">
    <subcellularLocation>
        <location evidence="9">Cell membrane</location>
        <topology evidence="9">Multi-pass membrane protein</topology>
    </subcellularLocation>
    <subcellularLocation>
        <location evidence="1">Membrane</location>
        <topology evidence="1">Multi-pass membrane protein</topology>
    </subcellularLocation>
</comment>
<dbReference type="SUPFAM" id="SSF161093">
    <property type="entry name" value="MgtE membrane domain-like"/>
    <property type="match status" value="1"/>
</dbReference>
<dbReference type="InterPro" id="IPR038076">
    <property type="entry name" value="MgtE_N_sf"/>
</dbReference>
<dbReference type="Gene3D" id="1.25.60.10">
    <property type="entry name" value="MgtE N-terminal domain-like"/>
    <property type="match status" value="1"/>
</dbReference>
<dbReference type="Pfam" id="PF03448">
    <property type="entry name" value="MgtE_N"/>
    <property type="match status" value="1"/>
</dbReference>
<evidence type="ECO:0000256" key="6">
    <source>
        <dbReference type="ARBA" id="ARBA00022989"/>
    </source>
</evidence>
<reference evidence="12" key="1">
    <citation type="submission" date="2021-04" db="EMBL/GenBank/DDBJ databases">
        <authorList>
            <person name="Zhang D.-C."/>
        </authorList>
    </citation>
    <scope>NUCLEOTIDE SEQUENCE</scope>
    <source>
        <strain evidence="12">CGMCC 1.15697</strain>
    </source>
</reference>
<dbReference type="InterPro" id="IPR006668">
    <property type="entry name" value="Mg_transptr_MgtE_intracell_dom"/>
</dbReference>
<evidence type="ECO:0000256" key="5">
    <source>
        <dbReference type="ARBA" id="ARBA00022842"/>
    </source>
</evidence>
<evidence type="ECO:0000256" key="2">
    <source>
        <dbReference type="ARBA" id="ARBA00009749"/>
    </source>
</evidence>
<keyword evidence="13" id="KW-1185">Reference proteome</keyword>
<evidence type="ECO:0000256" key="8">
    <source>
        <dbReference type="PROSITE-ProRule" id="PRU00703"/>
    </source>
</evidence>
<dbReference type="InterPro" id="IPR046342">
    <property type="entry name" value="CBS_dom_sf"/>
</dbReference>
<keyword evidence="9" id="KW-0479">Metal-binding</keyword>
<comment type="function">
    <text evidence="9">Acts as a magnesium transporter.</text>
</comment>
<dbReference type="InterPro" id="IPR036739">
    <property type="entry name" value="SLC41_membr_dom_sf"/>
</dbReference>
<feature type="domain" description="CBS" evidence="11">
    <location>
        <begin position="235"/>
        <end position="291"/>
    </location>
</feature>
<evidence type="ECO:0000256" key="7">
    <source>
        <dbReference type="ARBA" id="ARBA00023136"/>
    </source>
</evidence>
<keyword evidence="4 9" id="KW-0812">Transmembrane</keyword>
<keyword evidence="3 9" id="KW-0813">Transport</keyword>
<dbReference type="Proteomes" id="UP000672602">
    <property type="component" value="Unassembled WGS sequence"/>
</dbReference>
<proteinExistence type="inferred from homology"/>
<keyword evidence="6 9" id="KW-1133">Transmembrane helix</keyword>
<dbReference type="SUPFAM" id="SSF54631">
    <property type="entry name" value="CBS-domain pair"/>
    <property type="match status" value="1"/>
</dbReference>
<dbReference type="GO" id="GO:0046872">
    <property type="term" value="F:metal ion binding"/>
    <property type="evidence" value="ECO:0007669"/>
    <property type="project" value="UniProtKB-KW"/>
</dbReference>
<name>A0A8J7RWR9_9PROT</name>
<evidence type="ECO:0000256" key="4">
    <source>
        <dbReference type="ARBA" id="ARBA00022692"/>
    </source>
</evidence>
<dbReference type="PROSITE" id="PS51371">
    <property type="entry name" value="CBS"/>
    <property type="match status" value="1"/>
</dbReference>
<evidence type="ECO:0000256" key="3">
    <source>
        <dbReference type="ARBA" id="ARBA00022448"/>
    </source>
</evidence>
<feature type="transmembrane region" description="Helical" evidence="9">
    <location>
        <begin position="316"/>
        <end position="336"/>
    </location>
</feature>
<feature type="region of interest" description="Disordered" evidence="10">
    <location>
        <begin position="1"/>
        <end position="28"/>
    </location>
</feature>
<dbReference type="InterPro" id="IPR000644">
    <property type="entry name" value="CBS_dom"/>
</dbReference>
<organism evidence="12 13">
    <name type="scientific">Marivibrio halodurans</name>
    <dbReference type="NCBI Taxonomy" id="2039722"/>
    <lineage>
        <taxon>Bacteria</taxon>
        <taxon>Pseudomonadati</taxon>
        <taxon>Pseudomonadota</taxon>
        <taxon>Alphaproteobacteria</taxon>
        <taxon>Rhodospirillales</taxon>
        <taxon>Rhodospirillaceae</taxon>
        <taxon>Marivibrio</taxon>
    </lineage>
</organism>
<feature type="transmembrane region" description="Helical" evidence="9">
    <location>
        <begin position="455"/>
        <end position="478"/>
    </location>
</feature>
<feature type="transmembrane region" description="Helical" evidence="9">
    <location>
        <begin position="390"/>
        <end position="412"/>
    </location>
</feature>
<dbReference type="RefSeq" id="WP_210680701.1">
    <property type="nucleotide sequence ID" value="NZ_JAGMWN010000001.1"/>
</dbReference>
<feature type="compositionally biased region" description="Basic and acidic residues" evidence="10">
    <location>
        <begin position="1"/>
        <end position="12"/>
    </location>
</feature>
<comment type="subunit">
    <text evidence="9">Homodimer.</text>
</comment>
<gene>
    <name evidence="12" type="primary">mgtE</name>
    <name evidence="12" type="ORF">KAJ83_03990</name>
</gene>
<comment type="similarity">
    <text evidence="2 9">Belongs to the SLC41A transporter family.</text>
</comment>
<dbReference type="CDD" id="cd04606">
    <property type="entry name" value="CBS_pair_Mg_transporter"/>
    <property type="match status" value="1"/>
</dbReference>
<dbReference type="Pfam" id="PF00571">
    <property type="entry name" value="CBS"/>
    <property type="match status" value="1"/>
</dbReference>
<evidence type="ECO:0000256" key="9">
    <source>
        <dbReference type="RuleBase" id="RU362011"/>
    </source>
</evidence>
<keyword evidence="9" id="KW-1003">Cell membrane</keyword>
<dbReference type="PANTHER" id="PTHR43773:SF1">
    <property type="entry name" value="MAGNESIUM TRANSPORTER MGTE"/>
    <property type="match status" value="1"/>
</dbReference>
<keyword evidence="7 9" id="KW-0472">Membrane</keyword>
<evidence type="ECO:0000256" key="10">
    <source>
        <dbReference type="SAM" id="MobiDB-lite"/>
    </source>
</evidence>
<dbReference type="GO" id="GO:0015095">
    <property type="term" value="F:magnesium ion transmembrane transporter activity"/>
    <property type="evidence" value="ECO:0007669"/>
    <property type="project" value="UniProtKB-UniRule"/>
</dbReference>
<dbReference type="NCBIfam" id="TIGR00400">
    <property type="entry name" value="mgtE"/>
    <property type="match status" value="1"/>
</dbReference>
<feature type="transmembrane region" description="Helical" evidence="9">
    <location>
        <begin position="343"/>
        <end position="361"/>
    </location>
</feature>
<dbReference type="PANTHER" id="PTHR43773">
    <property type="entry name" value="MAGNESIUM TRANSPORTER MGTE"/>
    <property type="match status" value="1"/>
</dbReference>
<dbReference type="SMART" id="SM00116">
    <property type="entry name" value="CBS"/>
    <property type="match status" value="2"/>
</dbReference>
<feature type="transmembrane region" description="Helical" evidence="9">
    <location>
        <begin position="418"/>
        <end position="443"/>
    </location>
</feature>
<evidence type="ECO:0000256" key="1">
    <source>
        <dbReference type="ARBA" id="ARBA00004141"/>
    </source>
</evidence>
<evidence type="ECO:0000313" key="12">
    <source>
        <dbReference type="EMBL" id="MBP5856157.1"/>
    </source>
</evidence>